<keyword evidence="1" id="KW-1133">Transmembrane helix</keyword>
<evidence type="ECO:0000313" key="3">
    <source>
        <dbReference type="Proteomes" id="UP000237000"/>
    </source>
</evidence>
<sequence length="150" mass="17681">PTMVRLLNKILLQSISYTNYLLTNIFINTGLSLSSKPSVTFTINPTIQEAEALNNWYYLIQDHLTLHLPLFITILISYFTNYFYRAINNKENLDKIFKEKSYMIFKPTTIPPAAHDVITIADIENLPEMVIQRNFFSFHDYYIHNYSLLY</sequence>
<protein>
    <submittedName>
        <fullName evidence="2">Uncharacterized protein</fullName>
    </submittedName>
</protein>
<reference evidence="3" key="1">
    <citation type="submission" date="2016-06" db="EMBL/GenBank/DDBJ databases">
        <title>Parallel loss of symbiosis genes in relatives of nitrogen-fixing non-legume Parasponia.</title>
        <authorList>
            <person name="Van Velzen R."/>
            <person name="Holmer R."/>
            <person name="Bu F."/>
            <person name="Rutten L."/>
            <person name="Van Zeijl A."/>
            <person name="Liu W."/>
            <person name="Santuari L."/>
            <person name="Cao Q."/>
            <person name="Sharma T."/>
            <person name="Shen D."/>
            <person name="Roswanjaya Y."/>
            <person name="Wardhani T."/>
            <person name="Kalhor M.S."/>
            <person name="Jansen J."/>
            <person name="Van den Hoogen J."/>
            <person name="Gungor B."/>
            <person name="Hartog M."/>
            <person name="Hontelez J."/>
            <person name="Verver J."/>
            <person name="Yang W.-C."/>
            <person name="Schijlen E."/>
            <person name="Repin R."/>
            <person name="Schilthuizen M."/>
            <person name="Schranz E."/>
            <person name="Heidstra R."/>
            <person name="Miyata K."/>
            <person name="Fedorova E."/>
            <person name="Kohlen W."/>
            <person name="Bisseling T."/>
            <person name="Smit S."/>
            <person name="Geurts R."/>
        </authorList>
    </citation>
    <scope>NUCLEOTIDE SEQUENCE [LARGE SCALE GENOMIC DNA]</scope>
    <source>
        <strain evidence="3">cv. RG33-2</strain>
    </source>
</reference>
<accession>A0A2P5AHP5</accession>
<feature type="non-terminal residue" evidence="2">
    <location>
        <position position="1"/>
    </location>
</feature>
<comment type="caution">
    <text evidence="2">The sequence shown here is derived from an EMBL/GenBank/DDBJ whole genome shotgun (WGS) entry which is preliminary data.</text>
</comment>
<dbReference type="Proteomes" id="UP000237000">
    <property type="component" value="Unassembled WGS sequence"/>
</dbReference>
<name>A0A2P5AHP5_TREOI</name>
<keyword evidence="3" id="KW-1185">Reference proteome</keyword>
<dbReference type="InParanoid" id="A0A2P5AHP5"/>
<evidence type="ECO:0000313" key="2">
    <source>
        <dbReference type="EMBL" id="PON36068.1"/>
    </source>
</evidence>
<organism evidence="2 3">
    <name type="scientific">Trema orientale</name>
    <name type="common">Charcoal tree</name>
    <name type="synonym">Celtis orientalis</name>
    <dbReference type="NCBI Taxonomy" id="63057"/>
    <lineage>
        <taxon>Eukaryota</taxon>
        <taxon>Viridiplantae</taxon>
        <taxon>Streptophyta</taxon>
        <taxon>Embryophyta</taxon>
        <taxon>Tracheophyta</taxon>
        <taxon>Spermatophyta</taxon>
        <taxon>Magnoliopsida</taxon>
        <taxon>eudicotyledons</taxon>
        <taxon>Gunneridae</taxon>
        <taxon>Pentapetalae</taxon>
        <taxon>rosids</taxon>
        <taxon>fabids</taxon>
        <taxon>Rosales</taxon>
        <taxon>Cannabaceae</taxon>
        <taxon>Trema</taxon>
    </lineage>
</organism>
<keyword evidence="1" id="KW-0812">Transmembrane</keyword>
<dbReference type="AlphaFoldDB" id="A0A2P5AHP5"/>
<gene>
    <name evidence="2" type="ORF">TorRG33x02_350170</name>
</gene>
<proteinExistence type="predicted"/>
<feature type="transmembrane region" description="Helical" evidence="1">
    <location>
        <begin position="64"/>
        <end position="84"/>
    </location>
</feature>
<evidence type="ECO:0000256" key="1">
    <source>
        <dbReference type="SAM" id="Phobius"/>
    </source>
</evidence>
<dbReference type="EMBL" id="JXTC01000852">
    <property type="protein sequence ID" value="PON36068.1"/>
    <property type="molecule type" value="Genomic_DNA"/>
</dbReference>
<keyword evidence="1" id="KW-0472">Membrane</keyword>